<keyword evidence="2" id="KW-0808">Transferase</keyword>
<keyword evidence="5" id="KW-0597">Phosphoprotein</keyword>
<keyword evidence="3" id="KW-0949">S-adenosyl-L-methionine</keyword>
<keyword evidence="1" id="KW-0489">Methyltransferase</keyword>
<dbReference type="GO" id="GO:0015667">
    <property type="term" value="F:site-specific DNA-methyltransferase (cytosine-N4-specific) activity"/>
    <property type="evidence" value="ECO:0007669"/>
    <property type="project" value="InterPro"/>
</dbReference>
<dbReference type="PROSITE" id="PS00093">
    <property type="entry name" value="N4_MTASE"/>
    <property type="match status" value="1"/>
</dbReference>
<organism evidence="7 8">
    <name type="scientific">Cellulophaga baltica</name>
    <dbReference type="NCBI Taxonomy" id="76594"/>
    <lineage>
        <taxon>Bacteria</taxon>
        <taxon>Pseudomonadati</taxon>
        <taxon>Bacteroidota</taxon>
        <taxon>Flavobacteriia</taxon>
        <taxon>Flavobacteriales</taxon>
        <taxon>Flavobacteriaceae</taxon>
        <taxon>Cellulophaga</taxon>
    </lineage>
</organism>
<feature type="modified residue" description="4-aspartylphosphate" evidence="5">
    <location>
        <position position="64"/>
    </location>
</feature>
<dbReference type="eggNOG" id="COG2197">
    <property type="taxonomic scope" value="Bacteria"/>
</dbReference>
<accession>A0A1G7HJE5</accession>
<evidence type="ECO:0000313" key="8">
    <source>
        <dbReference type="Proteomes" id="UP000182114"/>
    </source>
</evidence>
<dbReference type="EMBL" id="FNBD01000006">
    <property type="protein sequence ID" value="SDF00119.1"/>
    <property type="molecule type" value="Genomic_DNA"/>
</dbReference>
<name>A0A1G7HJE5_9FLAO</name>
<dbReference type="SUPFAM" id="SSF52172">
    <property type="entry name" value="CheY-like"/>
    <property type="match status" value="1"/>
</dbReference>
<reference evidence="8" key="1">
    <citation type="submission" date="2016-10" db="EMBL/GenBank/DDBJ databases">
        <authorList>
            <person name="Varghese N."/>
            <person name="Submissions S."/>
        </authorList>
    </citation>
    <scope>NUCLEOTIDE SEQUENCE [LARGE SCALE GENOMIC DNA]</scope>
    <source>
        <strain evidence="8">DSM 24729</strain>
    </source>
</reference>
<gene>
    <name evidence="7" type="ORF">SAMN04487992_10692</name>
</gene>
<keyword evidence="7" id="KW-0238">DNA-binding</keyword>
<feature type="domain" description="Response regulatory" evidence="6">
    <location>
        <begin position="5"/>
        <end position="136"/>
    </location>
</feature>
<evidence type="ECO:0000259" key="6">
    <source>
        <dbReference type="PROSITE" id="PS50110"/>
    </source>
</evidence>
<dbReference type="PROSITE" id="PS50110">
    <property type="entry name" value="RESPONSE_REGULATORY"/>
    <property type="match status" value="1"/>
</dbReference>
<evidence type="ECO:0000256" key="2">
    <source>
        <dbReference type="ARBA" id="ARBA00022679"/>
    </source>
</evidence>
<evidence type="ECO:0000256" key="5">
    <source>
        <dbReference type="PROSITE-ProRule" id="PRU00169"/>
    </source>
</evidence>
<evidence type="ECO:0000256" key="3">
    <source>
        <dbReference type="ARBA" id="ARBA00022691"/>
    </source>
</evidence>
<dbReference type="AlphaFoldDB" id="A0A1G7HJE5"/>
<dbReference type="GO" id="GO:0032259">
    <property type="term" value="P:methylation"/>
    <property type="evidence" value="ECO:0007669"/>
    <property type="project" value="UniProtKB-KW"/>
</dbReference>
<dbReference type="Proteomes" id="UP000182114">
    <property type="component" value="Unassembled WGS sequence"/>
</dbReference>
<dbReference type="Gene3D" id="3.40.50.2300">
    <property type="match status" value="1"/>
</dbReference>
<protein>
    <submittedName>
        <fullName evidence="7">DNA-binding response regulator, NarL/FixJ family, contains REC and HTH domains</fullName>
    </submittedName>
</protein>
<evidence type="ECO:0000256" key="1">
    <source>
        <dbReference type="ARBA" id="ARBA00022603"/>
    </source>
</evidence>
<dbReference type="InterPro" id="IPR017985">
    <property type="entry name" value="MeTrfase_CN4_CS"/>
</dbReference>
<dbReference type="InterPro" id="IPR011006">
    <property type="entry name" value="CheY-like_superfamily"/>
</dbReference>
<evidence type="ECO:0000256" key="4">
    <source>
        <dbReference type="ARBA" id="ARBA00022747"/>
    </source>
</evidence>
<dbReference type="GO" id="GO:0003677">
    <property type="term" value="F:DNA binding"/>
    <property type="evidence" value="ECO:0007669"/>
    <property type="project" value="UniProtKB-KW"/>
</dbReference>
<dbReference type="RefSeq" id="WP_024480823.1">
    <property type="nucleotide sequence ID" value="NZ_CANLMK010000010.1"/>
</dbReference>
<keyword evidence="4" id="KW-0680">Restriction system</keyword>
<proteinExistence type="predicted"/>
<dbReference type="GO" id="GO:0000160">
    <property type="term" value="P:phosphorelay signal transduction system"/>
    <property type="evidence" value="ECO:0007669"/>
    <property type="project" value="InterPro"/>
</dbReference>
<dbReference type="GO" id="GO:0009307">
    <property type="term" value="P:DNA restriction-modification system"/>
    <property type="evidence" value="ECO:0007669"/>
    <property type="project" value="UniProtKB-KW"/>
</dbReference>
<dbReference type="GeneID" id="78062041"/>
<sequence length="223" mass="25132">MKTLKILAVDDHQMTMIGYKYILEDAEFEDFTVAMEMATTFEEGKQKIEQSVANSDLFDLILLDIQLSPVVDGVPSTGQDLGVIARNISPTSKIVFLSSFSDNYRINSILRTVNPEGYMVKTEINEIVLKEMVETVLTSPPYYTKKALIAIRNKMSTNIHLDDTDIKILYYLSVGTRTKDMGDYVPLSISAIENRKRQIKEIFGVENENDNALIASAKEKGFI</sequence>
<keyword evidence="8" id="KW-1185">Reference proteome</keyword>
<evidence type="ECO:0000313" key="7">
    <source>
        <dbReference type="EMBL" id="SDF00119.1"/>
    </source>
</evidence>
<dbReference type="InterPro" id="IPR001789">
    <property type="entry name" value="Sig_transdc_resp-reg_receiver"/>
</dbReference>